<name>A0A1U8AEP6_NELNU</name>
<reference evidence="4" key="1">
    <citation type="submission" date="2025-08" db="UniProtKB">
        <authorList>
            <consortium name="RefSeq"/>
        </authorList>
    </citation>
    <scope>IDENTIFICATION</scope>
</reference>
<evidence type="ECO:0000313" key="4">
    <source>
        <dbReference type="RefSeq" id="XP_010265463.1"/>
    </source>
</evidence>
<proteinExistence type="predicted"/>
<feature type="coiled-coil region" evidence="1">
    <location>
        <begin position="46"/>
        <end position="101"/>
    </location>
</feature>
<dbReference type="GeneID" id="104603184"/>
<dbReference type="AlphaFoldDB" id="A0A1U8AEP6"/>
<dbReference type="RefSeq" id="XP_010265463.1">
    <property type="nucleotide sequence ID" value="XM_010267161.1"/>
</dbReference>
<feature type="compositionally biased region" description="Low complexity" evidence="2">
    <location>
        <begin position="1"/>
        <end position="15"/>
    </location>
</feature>
<keyword evidence="3" id="KW-1185">Reference proteome</keyword>
<evidence type="ECO:0000313" key="3">
    <source>
        <dbReference type="Proteomes" id="UP000189703"/>
    </source>
</evidence>
<gene>
    <name evidence="4" type="primary">LOC104603184</name>
</gene>
<dbReference type="Gene3D" id="6.10.250.1010">
    <property type="match status" value="1"/>
</dbReference>
<dbReference type="Proteomes" id="UP000189703">
    <property type="component" value="Unplaced"/>
</dbReference>
<organism evidence="3 4">
    <name type="scientific">Nelumbo nucifera</name>
    <name type="common">Sacred lotus</name>
    <dbReference type="NCBI Taxonomy" id="4432"/>
    <lineage>
        <taxon>Eukaryota</taxon>
        <taxon>Viridiplantae</taxon>
        <taxon>Streptophyta</taxon>
        <taxon>Embryophyta</taxon>
        <taxon>Tracheophyta</taxon>
        <taxon>Spermatophyta</taxon>
        <taxon>Magnoliopsida</taxon>
        <taxon>Proteales</taxon>
        <taxon>Nelumbonaceae</taxon>
        <taxon>Nelumbo</taxon>
    </lineage>
</organism>
<dbReference type="KEGG" id="nnu:104603184"/>
<feature type="compositionally biased region" description="Acidic residues" evidence="2">
    <location>
        <begin position="29"/>
        <end position="40"/>
    </location>
</feature>
<dbReference type="InParanoid" id="A0A1U8AEP6"/>
<evidence type="ECO:0000256" key="2">
    <source>
        <dbReference type="SAM" id="MobiDB-lite"/>
    </source>
</evidence>
<evidence type="ECO:0000256" key="1">
    <source>
        <dbReference type="SAM" id="Coils"/>
    </source>
</evidence>
<sequence length="219" mass="22822">MSSSDGSVSHFSGSDAGSTNQVASPDSLSEPEVELEEEFEPVNSSIHALAAQVERSSRQVRVAEEARRAAEEAARAAEATARAAEETARAVEETARAAEETARFSRIRQARSQRDAEAMGVGVKHIADLRLDLQHQGGKVEVLIGSVAVGGTAVDNGIGRCAALGAGEAGVVGTVAFGLALPACTASGRPTGFGWLPGGRQSFLVLSKYKAPWTKPPRR</sequence>
<feature type="region of interest" description="Disordered" evidence="2">
    <location>
        <begin position="1"/>
        <end position="42"/>
    </location>
</feature>
<feature type="compositionally biased region" description="Polar residues" evidence="2">
    <location>
        <begin position="16"/>
        <end position="26"/>
    </location>
</feature>
<keyword evidence="1" id="KW-0175">Coiled coil</keyword>
<accession>A0A1U8AEP6</accession>
<protein>
    <submittedName>
        <fullName evidence="4">Protein anoxia up-regulated-like</fullName>
    </submittedName>
</protein>